<evidence type="ECO:0000313" key="4">
    <source>
        <dbReference type="Proteomes" id="UP001328107"/>
    </source>
</evidence>
<gene>
    <name evidence="3" type="ORF">PMAYCL1PPCAC_26676</name>
</gene>
<dbReference type="EMBL" id="BTRK01000006">
    <property type="protein sequence ID" value="GMR56481.1"/>
    <property type="molecule type" value="Genomic_DNA"/>
</dbReference>
<evidence type="ECO:0000256" key="2">
    <source>
        <dbReference type="SAM" id="MobiDB-lite"/>
    </source>
</evidence>
<name>A0AAN5D431_9BILA</name>
<organism evidence="3 4">
    <name type="scientific">Pristionchus mayeri</name>
    <dbReference type="NCBI Taxonomy" id="1317129"/>
    <lineage>
        <taxon>Eukaryota</taxon>
        <taxon>Metazoa</taxon>
        <taxon>Ecdysozoa</taxon>
        <taxon>Nematoda</taxon>
        <taxon>Chromadorea</taxon>
        <taxon>Rhabditida</taxon>
        <taxon>Rhabditina</taxon>
        <taxon>Diplogasteromorpha</taxon>
        <taxon>Diplogasteroidea</taxon>
        <taxon>Neodiplogasteridae</taxon>
        <taxon>Pristionchus</taxon>
    </lineage>
</organism>
<dbReference type="Proteomes" id="UP001328107">
    <property type="component" value="Unassembled WGS sequence"/>
</dbReference>
<keyword evidence="1" id="KW-0175">Coiled coil</keyword>
<evidence type="ECO:0000313" key="3">
    <source>
        <dbReference type="EMBL" id="GMR56481.1"/>
    </source>
</evidence>
<keyword evidence="4" id="KW-1185">Reference proteome</keyword>
<dbReference type="AlphaFoldDB" id="A0AAN5D431"/>
<feature type="coiled-coil region" evidence="1">
    <location>
        <begin position="189"/>
        <end position="244"/>
    </location>
</feature>
<sequence length="379" mass="43570">MSHNGGNKIEIFLDESSEDDRRHRRKHKKKHRRRSRSSSSSPVSGVGHNVHINPIMAHTIADAQMLQQRVTSQDVQIHHMSAELASAHARINVLEDQLARVNQEKALLEARCTPLEQQNARLIEQLDETKKVLQVLEPAVTSYQKTNENLTKEKIEITLREKVSSDEAKAAKNAYQSAKEQAEFVGKRNEVLAKKCEEVIIRNKQLEEDKILLCSEANRCRIHAEEMAKAITDLKKKDEIAEKERSTLAGEKKALLDRESVWRTEKCDMEKMIIYKESQIRSQKRQHDDEMHTEKDKYSKLVAKYGEQDSLFASEAAVNSVKKAVDIMRASLEEQILILKRRCGEDIQVEVIKQPLLISSVFPFPRIRSPSPVDRKRKK</sequence>
<reference evidence="4" key="1">
    <citation type="submission" date="2022-10" db="EMBL/GenBank/DDBJ databases">
        <title>Genome assembly of Pristionchus species.</title>
        <authorList>
            <person name="Yoshida K."/>
            <person name="Sommer R.J."/>
        </authorList>
    </citation>
    <scope>NUCLEOTIDE SEQUENCE [LARGE SCALE GENOMIC DNA]</scope>
    <source>
        <strain evidence="4">RS5460</strain>
    </source>
</reference>
<accession>A0AAN5D431</accession>
<feature type="region of interest" description="Disordered" evidence="2">
    <location>
        <begin position="1"/>
        <end position="49"/>
    </location>
</feature>
<evidence type="ECO:0000256" key="1">
    <source>
        <dbReference type="SAM" id="Coils"/>
    </source>
</evidence>
<protein>
    <submittedName>
        <fullName evidence="3">Uncharacterized protein</fullName>
    </submittedName>
</protein>
<feature type="coiled-coil region" evidence="1">
    <location>
        <begin position="77"/>
        <end position="111"/>
    </location>
</feature>
<feature type="compositionally biased region" description="Basic residues" evidence="2">
    <location>
        <begin position="22"/>
        <end position="36"/>
    </location>
</feature>
<proteinExistence type="predicted"/>
<comment type="caution">
    <text evidence="3">The sequence shown here is derived from an EMBL/GenBank/DDBJ whole genome shotgun (WGS) entry which is preliminary data.</text>
</comment>